<proteinExistence type="predicted"/>
<sequence>MAPLTFALVVAACEKPAIRWVDAEAVATNLPSPLVYPPYVATDSTLDASSPYADFLLTQDLWREAGGSNLLEPTLTSMPEARDSVANHATLPPVQTASAPLTSLGNGNAPADSLRCARSIRVVSAGARGHVAVWWSRGAAGRVRLAAAWRDSVVAPAGDSTAGGVAGASVAVQGSAWRGPIMIDSLDQGPGDAQAADRGAYGCARPAPSVAIDKKYGYVHVAYALTGPEGPGVFYAHQMDPRSQFEPPVAIIYGERIGDARVAVDADVVAVAYEDPNSGLGRRKIGLAVSRTSGHLFEDRLTASGGISDARDPHVLVRGRAVVVGWSETAAGADPIFRLRRARVER</sequence>
<dbReference type="PROSITE" id="PS50835">
    <property type="entry name" value="IG_LIKE"/>
    <property type="match status" value="1"/>
</dbReference>
<accession>A0A6M4IS42</accession>
<dbReference type="Proteomes" id="UP000500938">
    <property type="component" value="Chromosome"/>
</dbReference>
<name>A0A6M4IS42_9BACT</name>
<evidence type="ECO:0000313" key="2">
    <source>
        <dbReference type="EMBL" id="QJR37734.1"/>
    </source>
</evidence>
<organism evidence="2 3">
    <name type="scientific">Gemmatimonas groenlandica</name>
    <dbReference type="NCBI Taxonomy" id="2732249"/>
    <lineage>
        <taxon>Bacteria</taxon>
        <taxon>Pseudomonadati</taxon>
        <taxon>Gemmatimonadota</taxon>
        <taxon>Gemmatimonadia</taxon>
        <taxon>Gemmatimonadales</taxon>
        <taxon>Gemmatimonadaceae</taxon>
        <taxon>Gemmatimonas</taxon>
    </lineage>
</organism>
<evidence type="ECO:0000313" key="3">
    <source>
        <dbReference type="Proteomes" id="UP000500938"/>
    </source>
</evidence>
<protein>
    <recommendedName>
        <fullName evidence="1">Ig-like domain-containing protein</fullName>
    </recommendedName>
</protein>
<dbReference type="InterPro" id="IPR007110">
    <property type="entry name" value="Ig-like_dom"/>
</dbReference>
<reference evidence="2 3" key="1">
    <citation type="submission" date="2020-05" db="EMBL/GenBank/DDBJ databases">
        <title>Complete genome sequence of Gemmatimonas greenlandica TET16.</title>
        <authorList>
            <person name="Zeng Y."/>
        </authorList>
    </citation>
    <scope>NUCLEOTIDE SEQUENCE [LARGE SCALE GENOMIC DNA]</scope>
    <source>
        <strain evidence="2 3">TET16</strain>
    </source>
</reference>
<dbReference type="KEGG" id="ggr:HKW67_20510"/>
<keyword evidence="3" id="KW-1185">Reference proteome</keyword>
<evidence type="ECO:0000259" key="1">
    <source>
        <dbReference type="PROSITE" id="PS50835"/>
    </source>
</evidence>
<feature type="domain" description="Ig-like" evidence="1">
    <location>
        <begin position="92"/>
        <end position="203"/>
    </location>
</feature>
<dbReference type="RefSeq" id="WP_171227169.1">
    <property type="nucleotide sequence ID" value="NZ_CP053085.1"/>
</dbReference>
<dbReference type="AlphaFoldDB" id="A0A6M4IS42"/>
<dbReference type="EMBL" id="CP053085">
    <property type="protein sequence ID" value="QJR37734.1"/>
    <property type="molecule type" value="Genomic_DNA"/>
</dbReference>
<gene>
    <name evidence="2" type="ORF">HKW67_20510</name>
</gene>